<evidence type="ECO:0000259" key="8">
    <source>
        <dbReference type="Pfam" id="PF01490"/>
    </source>
</evidence>
<protein>
    <submittedName>
        <fullName evidence="9">Amino acid permease 3-like isoform X2</fullName>
    </submittedName>
</protein>
<name>A0A314YRZ5_PRUYE</name>
<reference evidence="9 10" key="1">
    <citation type="submission" date="2018-02" db="EMBL/GenBank/DDBJ databases">
        <title>Draft genome of wild Prunus yedoensis var. nudiflora.</title>
        <authorList>
            <person name="Baek S."/>
            <person name="Kim J.-H."/>
            <person name="Choi K."/>
            <person name="Kim G.-B."/>
            <person name="Cho A."/>
            <person name="Jang H."/>
            <person name="Shin C.-H."/>
            <person name="Yu H.-J."/>
            <person name="Mun J.-H."/>
        </authorList>
    </citation>
    <scope>NUCLEOTIDE SEQUENCE [LARGE SCALE GENOMIC DNA]</scope>
    <source>
        <strain evidence="10">cv. Jeju island</strain>
        <tissue evidence="9">Leaf</tissue>
    </source>
</reference>
<keyword evidence="5 7" id="KW-1133">Transmembrane helix</keyword>
<dbReference type="InterPro" id="IPR013057">
    <property type="entry name" value="AA_transpt_TM"/>
</dbReference>
<comment type="subcellular location">
    <subcellularLocation>
        <location evidence="1">Membrane</location>
    </subcellularLocation>
</comment>
<dbReference type="EMBL" id="PJQY01000405">
    <property type="protein sequence ID" value="PQQ11262.1"/>
    <property type="molecule type" value="Genomic_DNA"/>
</dbReference>
<evidence type="ECO:0000256" key="4">
    <source>
        <dbReference type="ARBA" id="ARBA00022970"/>
    </source>
</evidence>
<feature type="transmembrane region" description="Helical" evidence="7">
    <location>
        <begin position="6"/>
        <end position="31"/>
    </location>
</feature>
<evidence type="ECO:0000256" key="7">
    <source>
        <dbReference type="SAM" id="Phobius"/>
    </source>
</evidence>
<dbReference type="Proteomes" id="UP000250321">
    <property type="component" value="Unassembled WGS sequence"/>
</dbReference>
<evidence type="ECO:0000313" key="10">
    <source>
        <dbReference type="Proteomes" id="UP000250321"/>
    </source>
</evidence>
<dbReference type="GO" id="GO:0006865">
    <property type="term" value="P:amino acid transport"/>
    <property type="evidence" value="ECO:0007669"/>
    <property type="project" value="UniProtKB-KW"/>
</dbReference>
<keyword evidence="6 7" id="KW-0472">Membrane</keyword>
<proteinExistence type="predicted"/>
<gene>
    <name evidence="9" type="ORF">Pyn_02124</name>
</gene>
<dbReference type="Pfam" id="PF01490">
    <property type="entry name" value="Aa_trans"/>
    <property type="match status" value="1"/>
</dbReference>
<evidence type="ECO:0000256" key="5">
    <source>
        <dbReference type="ARBA" id="ARBA00022989"/>
    </source>
</evidence>
<feature type="domain" description="Amino acid transporter transmembrane" evidence="8">
    <location>
        <begin position="1"/>
        <end position="30"/>
    </location>
</feature>
<dbReference type="OrthoDB" id="40134at2759"/>
<dbReference type="STRING" id="2094558.A0A314YRZ5"/>
<organism evidence="9 10">
    <name type="scientific">Prunus yedoensis var. nudiflora</name>
    <dbReference type="NCBI Taxonomy" id="2094558"/>
    <lineage>
        <taxon>Eukaryota</taxon>
        <taxon>Viridiplantae</taxon>
        <taxon>Streptophyta</taxon>
        <taxon>Embryophyta</taxon>
        <taxon>Tracheophyta</taxon>
        <taxon>Spermatophyta</taxon>
        <taxon>Magnoliopsida</taxon>
        <taxon>eudicotyledons</taxon>
        <taxon>Gunneridae</taxon>
        <taxon>Pentapetalae</taxon>
        <taxon>rosids</taxon>
        <taxon>fabids</taxon>
        <taxon>Rosales</taxon>
        <taxon>Rosaceae</taxon>
        <taxon>Amygdaloideae</taxon>
        <taxon>Amygdaleae</taxon>
        <taxon>Prunus</taxon>
    </lineage>
</organism>
<evidence type="ECO:0000256" key="2">
    <source>
        <dbReference type="ARBA" id="ARBA00022448"/>
    </source>
</evidence>
<keyword evidence="4" id="KW-0029">Amino-acid transport</keyword>
<evidence type="ECO:0000256" key="6">
    <source>
        <dbReference type="ARBA" id="ARBA00023136"/>
    </source>
</evidence>
<evidence type="ECO:0000256" key="1">
    <source>
        <dbReference type="ARBA" id="ARBA00004370"/>
    </source>
</evidence>
<sequence length="64" mass="6950">MAQLGWIAGPIVMVLFSFITYYTSTLLAAFINLCSANFHFSGALQVKFCGSVQNMAFFGISTSD</sequence>
<evidence type="ECO:0000313" key="9">
    <source>
        <dbReference type="EMBL" id="PQQ11262.1"/>
    </source>
</evidence>
<dbReference type="GO" id="GO:0016020">
    <property type="term" value="C:membrane"/>
    <property type="evidence" value="ECO:0007669"/>
    <property type="project" value="UniProtKB-SubCell"/>
</dbReference>
<dbReference type="AlphaFoldDB" id="A0A314YRZ5"/>
<accession>A0A314YRZ5</accession>
<evidence type="ECO:0000256" key="3">
    <source>
        <dbReference type="ARBA" id="ARBA00022692"/>
    </source>
</evidence>
<keyword evidence="2" id="KW-0813">Transport</keyword>
<keyword evidence="3 7" id="KW-0812">Transmembrane</keyword>
<keyword evidence="10" id="KW-1185">Reference proteome</keyword>
<comment type="caution">
    <text evidence="9">The sequence shown here is derived from an EMBL/GenBank/DDBJ whole genome shotgun (WGS) entry which is preliminary data.</text>
</comment>